<sequence length="477" mass="54006">MTKRISRKSFAARLERLTDELRRRIMDGTYAEGDFLPSESSLAKQFELSNNSVRKGLDTLAAEGLIVKLDKVGSRVTAPAVRPKTTITIICMPSIERDLEFSRLLEDFHKLHPSIHVKPVAWSMLDSSLRSSPLDTIRTYLEDGTADLITINHNHFIQLIENGCADLLEPLDYAEGTYRFLTDAFSADGNLYAQPVVFSPVVLCYNKDHFAEAGLPEPDSGWTWERLIDAAEKLTVPGSRHGFHFYQVSENRWPLFLLQGGKRRARPDEPDWERMMDGIDLCGSIIQNRHAFPPYLSESEPEASQLFISGKISMQLATYNSLNDLKHSAVRYDIAPVPYMDVPATLLIAIGLMASRRSKAKEAVKLFVDYTASVQAQQWIRSRTLTVPACKPVAEAPPQEDTGLNRPQHDQIFREIMPSYRWHTDLGVPIRLLGALHHPLKLYWSEMIDRQTLLSELRRLRPGSGQDEEARADRPLA</sequence>
<organism evidence="5 6">
    <name type="scientific">Paenibacillus oceani</name>
    <dbReference type="NCBI Taxonomy" id="2772510"/>
    <lineage>
        <taxon>Bacteria</taxon>
        <taxon>Bacillati</taxon>
        <taxon>Bacillota</taxon>
        <taxon>Bacilli</taxon>
        <taxon>Bacillales</taxon>
        <taxon>Paenibacillaceae</taxon>
        <taxon>Paenibacillus</taxon>
    </lineage>
</organism>
<dbReference type="AlphaFoldDB" id="A0A927CBT2"/>
<dbReference type="Pfam" id="PF00392">
    <property type="entry name" value="GntR"/>
    <property type="match status" value="1"/>
</dbReference>
<evidence type="ECO:0000313" key="5">
    <source>
        <dbReference type="EMBL" id="MBD2863376.1"/>
    </source>
</evidence>
<evidence type="ECO:0000256" key="3">
    <source>
        <dbReference type="ARBA" id="ARBA00023163"/>
    </source>
</evidence>
<evidence type="ECO:0000256" key="2">
    <source>
        <dbReference type="ARBA" id="ARBA00023125"/>
    </source>
</evidence>
<name>A0A927CBT2_9BACL</name>
<dbReference type="InterPro" id="IPR050490">
    <property type="entry name" value="Bact_solute-bd_prot1"/>
</dbReference>
<evidence type="ECO:0000313" key="6">
    <source>
        <dbReference type="Proteomes" id="UP000639396"/>
    </source>
</evidence>
<dbReference type="InterPro" id="IPR006059">
    <property type="entry name" value="SBP"/>
</dbReference>
<dbReference type="GO" id="GO:0003677">
    <property type="term" value="F:DNA binding"/>
    <property type="evidence" value="ECO:0007669"/>
    <property type="project" value="UniProtKB-KW"/>
</dbReference>
<comment type="caution">
    <text evidence="5">The sequence shown here is derived from an EMBL/GenBank/DDBJ whole genome shotgun (WGS) entry which is preliminary data.</text>
</comment>
<keyword evidence="1" id="KW-0805">Transcription regulation</keyword>
<dbReference type="InterPro" id="IPR036390">
    <property type="entry name" value="WH_DNA-bd_sf"/>
</dbReference>
<dbReference type="RefSeq" id="WP_190929007.1">
    <property type="nucleotide sequence ID" value="NZ_JACXJA010000019.1"/>
</dbReference>
<reference evidence="5" key="1">
    <citation type="submission" date="2020-09" db="EMBL/GenBank/DDBJ databases">
        <title>A novel bacterium of genus Paenibacillus, isolated from South China Sea.</title>
        <authorList>
            <person name="Huang H."/>
            <person name="Mo K."/>
            <person name="Hu Y."/>
        </authorList>
    </citation>
    <scope>NUCLEOTIDE SEQUENCE</scope>
    <source>
        <strain evidence="5">IB182363</strain>
    </source>
</reference>
<proteinExistence type="predicted"/>
<dbReference type="SUPFAM" id="SSF53850">
    <property type="entry name" value="Periplasmic binding protein-like II"/>
    <property type="match status" value="1"/>
</dbReference>
<dbReference type="EMBL" id="JACXJA010000019">
    <property type="protein sequence ID" value="MBD2863376.1"/>
    <property type="molecule type" value="Genomic_DNA"/>
</dbReference>
<dbReference type="PRINTS" id="PR00035">
    <property type="entry name" value="HTHGNTR"/>
</dbReference>
<keyword evidence="6" id="KW-1185">Reference proteome</keyword>
<dbReference type="Pfam" id="PF01547">
    <property type="entry name" value="SBP_bac_1"/>
    <property type="match status" value="1"/>
</dbReference>
<protein>
    <submittedName>
        <fullName evidence="5">Extracellular solute-binding protein</fullName>
    </submittedName>
</protein>
<accession>A0A927CBT2</accession>
<evidence type="ECO:0000256" key="1">
    <source>
        <dbReference type="ARBA" id="ARBA00023015"/>
    </source>
</evidence>
<dbReference type="InterPro" id="IPR036388">
    <property type="entry name" value="WH-like_DNA-bd_sf"/>
</dbReference>
<dbReference type="InterPro" id="IPR000524">
    <property type="entry name" value="Tscrpt_reg_HTH_GntR"/>
</dbReference>
<dbReference type="SMART" id="SM00345">
    <property type="entry name" value="HTH_GNTR"/>
    <property type="match status" value="1"/>
</dbReference>
<dbReference type="PANTHER" id="PTHR43649:SF12">
    <property type="entry name" value="DIACETYLCHITOBIOSE BINDING PROTEIN DASA"/>
    <property type="match status" value="1"/>
</dbReference>
<dbReference type="Gene3D" id="1.10.10.10">
    <property type="entry name" value="Winged helix-like DNA-binding domain superfamily/Winged helix DNA-binding domain"/>
    <property type="match status" value="1"/>
</dbReference>
<gene>
    <name evidence="5" type="ORF">IDH45_15390</name>
</gene>
<dbReference type="CDD" id="cd07377">
    <property type="entry name" value="WHTH_GntR"/>
    <property type="match status" value="1"/>
</dbReference>
<dbReference type="GO" id="GO:0003700">
    <property type="term" value="F:DNA-binding transcription factor activity"/>
    <property type="evidence" value="ECO:0007669"/>
    <property type="project" value="InterPro"/>
</dbReference>
<keyword evidence="2" id="KW-0238">DNA-binding</keyword>
<keyword evidence="3" id="KW-0804">Transcription</keyword>
<dbReference type="SUPFAM" id="SSF46785">
    <property type="entry name" value="Winged helix' DNA-binding domain"/>
    <property type="match status" value="1"/>
</dbReference>
<feature type="domain" description="HTH gntR-type" evidence="4">
    <location>
        <begin position="11"/>
        <end position="79"/>
    </location>
</feature>
<dbReference type="PROSITE" id="PS50949">
    <property type="entry name" value="HTH_GNTR"/>
    <property type="match status" value="1"/>
</dbReference>
<evidence type="ECO:0000259" key="4">
    <source>
        <dbReference type="PROSITE" id="PS50949"/>
    </source>
</evidence>
<dbReference type="Gene3D" id="3.40.190.10">
    <property type="entry name" value="Periplasmic binding protein-like II"/>
    <property type="match status" value="1"/>
</dbReference>
<dbReference type="PANTHER" id="PTHR43649">
    <property type="entry name" value="ARABINOSE-BINDING PROTEIN-RELATED"/>
    <property type="match status" value="1"/>
</dbReference>
<dbReference type="Proteomes" id="UP000639396">
    <property type="component" value="Unassembled WGS sequence"/>
</dbReference>